<dbReference type="Proteomes" id="UP000787322">
    <property type="component" value="Unassembled WGS sequence"/>
</dbReference>
<keyword evidence="1" id="KW-0805">Transcription regulation</keyword>
<evidence type="ECO:0000313" key="5">
    <source>
        <dbReference type="EMBL" id="MBF4803417.1"/>
    </source>
</evidence>
<evidence type="ECO:0000313" key="6">
    <source>
        <dbReference type="Proteomes" id="UP000787322"/>
    </source>
</evidence>
<dbReference type="Pfam" id="PF13377">
    <property type="entry name" value="Peripla_BP_3"/>
    <property type="match status" value="1"/>
</dbReference>
<reference evidence="5" key="1">
    <citation type="submission" date="2020-04" db="EMBL/GenBank/DDBJ databases">
        <title>Deep metagenomics examines the oral microbiome during advanced dental caries in children, revealing novel taxa and co-occurrences with host molecules.</title>
        <authorList>
            <person name="Baker J.L."/>
            <person name="Morton J.T."/>
            <person name="Dinis M."/>
            <person name="Alvarez R."/>
            <person name="Tran N.C."/>
            <person name="Knight R."/>
            <person name="Edlund A."/>
        </authorList>
    </citation>
    <scope>NUCLEOTIDE SEQUENCE</scope>
    <source>
        <strain evidence="5">JCVI_3_bin.11</strain>
    </source>
</reference>
<proteinExistence type="predicted"/>
<dbReference type="GO" id="GO:0000976">
    <property type="term" value="F:transcription cis-regulatory region binding"/>
    <property type="evidence" value="ECO:0007669"/>
    <property type="project" value="TreeGrafter"/>
</dbReference>
<dbReference type="InterPro" id="IPR028082">
    <property type="entry name" value="Peripla_BP_I"/>
</dbReference>
<organism evidence="5 6">
    <name type="scientific">Lancefieldella parvula</name>
    <dbReference type="NCBI Taxonomy" id="1382"/>
    <lineage>
        <taxon>Bacteria</taxon>
        <taxon>Bacillati</taxon>
        <taxon>Actinomycetota</taxon>
        <taxon>Coriobacteriia</taxon>
        <taxon>Coriobacteriales</taxon>
        <taxon>Atopobiaceae</taxon>
        <taxon>Lancefieldella</taxon>
    </lineage>
</organism>
<gene>
    <name evidence="5" type="ORF">HXK24_06370</name>
</gene>
<dbReference type="AlphaFoldDB" id="A0A9D5X651"/>
<feature type="domain" description="Transcriptional regulator LacI/GalR-like sensor" evidence="4">
    <location>
        <begin position="5"/>
        <end position="143"/>
    </location>
</feature>
<name>A0A9D5X651_9ACTN</name>
<feature type="non-terminal residue" evidence="5">
    <location>
        <position position="1"/>
    </location>
</feature>
<comment type="caution">
    <text evidence="5">The sequence shown here is derived from an EMBL/GenBank/DDBJ whole genome shotgun (WGS) entry which is preliminary data.</text>
</comment>
<dbReference type="EMBL" id="JABZGU010000205">
    <property type="protein sequence ID" value="MBF4803417.1"/>
    <property type="molecule type" value="Genomic_DNA"/>
</dbReference>
<dbReference type="InterPro" id="IPR046335">
    <property type="entry name" value="LacI/GalR-like_sensor"/>
</dbReference>
<dbReference type="Gene3D" id="3.40.50.2300">
    <property type="match status" value="2"/>
</dbReference>
<dbReference type="SUPFAM" id="SSF53822">
    <property type="entry name" value="Periplasmic binding protein-like I"/>
    <property type="match status" value="1"/>
</dbReference>
<protein>
    <submittedName>
        <fullName evidence="5">Substrate-binding domain-containing protein</fullName>
    </submittedName>
</protein>
<evidence type="ECO:0000256" key="2">
    <source>
        <dbReference type="ARBA" id="ARBA00023125"/>
    </source>
</evidence>
<evidence type="ECO:0000256" key="3">
    <source>
        <dbReference type="ARBA" id="ARBA00023163"/>
    </source>
</evidence>
<accession>A0A9D5X651</accession>
<evidence type="ECO:0000259" key="4">
    <source>
        <dbReference type="Pfam" id="PF13377"/>
    </source>
</evidence>
<evidence type="ECO:0000256" key="1">
    <source>
        <dbReference type="ARBA" id="ARBA00023015"/>
    </source>
</evidence>
<sequence>PKGRTRIERESGFTDALEALNKPHERLTMEQSTLSISDITQWLNNHILPSKKTLVFVPNQWALKSVYNALQSYETVIPKQVGLLGFNNTDWTDLPAKSISTIVEPVYEEGYAACKMLLKRIKDPSLEPDHKLLTCKLNWLKSTI</sequence>
<dbReference type="PANTHER" id="PTHR30146:SF154">
    <property type="entry name" value="TRANSCRIPTION REGULATOR, MEMBER OF GALR FAMILY"/>
    <property type="match status" value="1"/>
</dbReference>
<dbReference type="GO" id="GO:0003700">
    <property type="term" value="F:DNA-binding transcription factor activity"/>
    <property type="evidence" value="ECO:0007669"/>
    <property type="project" value="TreeGrafter"/>
</dbReference>
<keyword evidence="2" id="KW-0238">DNA-binding</keyword>
<keyword evidence="3" id="KW-0804">Transcription</keyword>
<dbReference type="PANTHER" id="PTHR30146">
    <property type="entry name" value="LACI-RELATED TRANSCRIPTIONAL REPRESSOR"/>
    <property type="match status" value="1"/>
</dbReference>